<dbReference type="PRINTS" id="PR00419">
    <property type="entry name" value="ADXRDTASE"/>
</dbReference>
<dbReference type="SUPFAM" id="SSF51905">
    <property type="entry name" value="FAD/NAD(P)-binding domain"/>
    <property type="match status" value="1"/>
</dbReference>
<dbReference type="EMBL" id="LR881469">
    <property type="protein sequence ID" value="CAD5329563.1"/>
    <property type="molecule type" value="Genomic_DNA"/>
</dbReference>
<accession>A0A7G2F241</accession>
<feature type="domain" description="Pyridine nucleotide-disulphide oxidoreductase N-terminal" evidence="2">
    <location>
        <begin position="542"/>
        <end position="599"/>
    </location>
</feature>
<evidence type="ECO:0000313" key="5">
    <source>
        <dbReference type="Proteomes" id="UP000516314"/>
    </source>
</evidence>
<reference evidence="4 5" key="1">
    <citation type="submission" date="2020-09" db="EMBL/GenBank/DDBJ databases">
        <authorList>
            <person name="Ashkenazy H."/>
        </authorList>
    </citation>
    <scope>NUCLEOTIDE SEQUENCE [LARGE SCALE GENOMIC DNA]</scope>
    <source>
        <strain evidence="5">cv. Cdm-0</strain>
    </source>
</reference>
<feature type="compositionally biased region" description="Polar residues" evidence="1">
    <location>
        <begin position="185"/>
        <end position="194"/>
    </location>
</feature>
<feature type="domain" description="FAD-dependent protein C-terminal" evidence="3">
    <location>
        <begin position="736"/>
        <end position="949"/>
    </location>
</feature>
<sequence length="1039" mass="114049">MDVATETTRRRLLLLSERNNAVVATRRPRTVEVSSRYRSPTPTKNGRCPSPSVTRPTVSSSSQSVAAKRAVSAERKRPSAPPSPTSPSTPIRDLSIDLPASSRRLSTSRLPESLWPSTMRILSVSFQSDSVSVPVSKKERPVSSSSGDRTLRPSSNIAQKHKAETTSVSRKPTPERKRSPLKGKNNVSDLSENSKPVDGPHSRSSKVTILIYGGAETKWLTESQDRLWDSGFQVFLCKENKEEMEQDPKFFRFRQALENKGFFVAVEHPETLINQETAVEDPPDDSPIPYYQYASDNTLKLAYWSKEDDEAFRSKHEEIPAFGAYKASGLSKGLLSCHTVQRAVLSYPSIQTHRILCAAKRTGKRRYPSERRKLRTEQKEAVAKVKNKLEGVWRLSKLGVPVGDDPGKDFLGISEGLLQAIAKVIEFPVASMLPEEAFSVIRKSFDARKILKEAKFVYTVDLDVKTLLELEPRAHDFIFRLEPKIGLIEHVPTEKSVSGDLISVVNDCKRINSETASGEYEPHIINGSGDPHHHGGGRSKPKIAVVGGGPSGLFAALVLAEFGADVTLIERGQAVEERGRDIGALVVRKILDMESNFCFGEGGAGTWSDGKLVTRIGKNSATVLAVLKTLVRFGAPDNILVNGKPHLGTDKLVPLLRNFRHYLQSAGVTIKFGTRVDDLLVEDSRVVGVRVSDSTNQLQTTSQNLKVDAVVLAVGHSARDTYEMLHSRNVELIPKDFAVGLRIEHPQELINSIQYSDLANEVLKGRGKVPVADYKVVQYVNDKTEDLSQSSSKRSCYSFCMCPGGQVVLTSTNPTELCINGMSFSRRSSKWANAALVVTVSAKDFDVLNLKGPLAGIEFQREFERRAAIMGGGDFTVPVQRVTDFLQNKLSETPLPPSSYRLGVKSANLHELFPAHITEALRESISMFEKELPGFISEEALLHGVETRTSSPVRIPRSNETYESTSLKGLYPVGEGAGYAGGIVSAAVDGMFSGFAVAKSFDLFDGTIESVIGKAQVELQMASRSNHVPSFSAYGFCSN</sequence>
<protein>
    <submittedName>
        <fullName evidence="4">(thale cress) hypothetical protein</fullName>
    </submittedName>
</protein>
<dbReference type="Proteomes" id="UP000516314">
    <property type="component" value="Chromosome 4"/>
</dbReference>
<gene>
    <name evidence="4" type="ORF">AT9943_LOCUS17149</name>
</gene>
<feature type="region of interest" description="Disordered" evidence="1">
    <location>
        <begin position="26"/>
        <end position="109"/>
    </location>
</feature>
<organism evidence="4 5">
    <name type="scientific">Arabidopsis thaliana</name>
    <name type="common">Mouse-ear cress</name>
    <dbReference type="NCBI Taxonomy" id="3702"/>
    <lineage>
        <taxon>Eukaryota</taxon>
        <taxon>Viridiplantae</taxon>
        <taxon>Streptophyta</taxon>
        <taxon>Embryophyta</taxon>
        <taxon>Tracheophyta</taxon>
        <taxon>Spermatophyta</taxon>
        <taxon>Magnoliopsida</taxon>
        <taxon>eudicotyledons</taxon>
        <taxon>Gunneridae</taxon>
        <taxon>Pentapetalae</taxon>
        <taxon>rosids</taxon>
        <taxon>malvids</taxon>
        <taxon>Brassicales</taxon>
        <taxon>Brassicaceae</taxon>
        <taxon>Camelineae</taxon>
        <taxon>Arabidopsis</taxon>
    </lineage>
</organism>
<evidence type="ECO:0000313" key="4">
    <source>
        <dbReference type="EMBL" id="CAD5329563.1"/>
    </source>
</evidence>
<dbReference type="InterPro" id="IPR036188">
    <property type="entry name" value="FAD/NAD-bd_sf"/>
</dbReference>
<name>A0A7G2F241_ARATH</name>
<dbReference type="Pfam" id="PF00070">
    <property type="entry name" value="Pyr_redox"/>
    <property type="match status" value="1"/>
</dbReference>
<dbReference type="AlphaFoldDB" id="A0A7G2F241"/>
<evidence type="ECO:0000259" key="2">
    <source>
        <dbReference type="Pfam" id="PF00070"/>
    </source>
</evidence>
<dbReference type="InterPro" id="IPR049516">
    <property type="entry name" value="FAD-depend_C"/>
</dbReference>
<dbReference type="PANTHER" id="PTHR42842">
    <property type="entry name" value="FAD/NAD(P)-BINDING OXIDOREDUCTASE"/>
    <property type="match status" value="1"/>
</dbReference>
<proteinExistence type="predicted"/>
<dbReference type="Pfam" id="PF21688">
    <property type="entry name" value="FAD-depend_C"/>
    <property type="match status" value="1"/>
</dbReference>
<dbReference type="InterPro" id="IPR039648">
    <property type="entry name" value="DHPH_N"/>
</dbReference>
<feature type="region of interest" description="Disordered" evidence="1">
    <location>
        <begin position="128"/>
        <end position="204"/>
    </location>
</feature>
<evidence type="ECO:0000259" key="3">
    <source>
        <dbReference type="Pfam" id="PF21688"/>
    </source>
</evidence>
<feature type="compositionally biased region" description="Polar residues" evidence="1">
    <location>
        <begin position="142"/>
        <end position="158"/>
    </location>
</feature>
<dbReference type="Gene3D" id="3.50.50.60">
    <property type="entry name" value="FAD/NAD(P)-binding domain"/>
    <property type="match status" value="2"/>
</dbReference>
<dbReference type="PANTHER" id="PTHR42842:SF3">
    <property type="entry name" value="FAD_NAD(P)-BINDING OXIDOREDUCTASE FAMILY PROTEIN"/>
    <property type="match status" value="1"/>
</dbReference>
<feature type="compositionally biased region" description="Polar residues" evidence="1">
    <location>
        <begin position="32"/>
        <end position="44"/>
    </location>
</feature>
<feature type="compositionally biased region" description="Low complexity" evidence="1">
    <location>
        <begin position="50"/>
        <end position="70"/>
    </location>
</feature>
<evidence type="ECO:0000256" key="1">
    <source>
        <dbReference type="SAM" id="MobiDB-lite"/>
    </source>
</evidence>
<dbReference type="InterPro" id="IPR028348">
    <property type="entry name" value="FAD-binding_protein"/>
</dbReference>